<evidence type="ECO:0000256" key="16">
    <source>
        <dbReference type="PIRSR" id="PIRSR001529-2"/>
    </source>
</evidence>
<evidence type="ECO:0000256" key="12">
    <source>
        <dbReference type="ARBA" id="ARBA00047929"/>
    </source>
</evidence>
<evidence type="ECO:0000256" key="5">
    <source>
        <dbReference type="ARBA" id="ARBA00022490"/>
    </source>
</evidence>
<dbReference type="SUPFAM" id="SSF55681">
    <property type="entry name" value="Class II aaRS and biotin synthetases"/>
    <property type="match status" value="1"/>
</dbReference>
<evidence type="ECO:0000256" key="15">
    <source>
        <dbReference type="PIRSR" id="PIRSR001529-1"/>
    </source>
</evidence>
<dbReference type="InterPro" id="IPR015866">
    <property type="entry name" value="Ser-tRNA-synth_1_N"/>
</dbReference>
<keyword evidence="6 18" id="KW-0436">Ligase</keyword>
<dbReference type="Pfam" id="PF02403">
    <property type="entry name" value="Seryl_tRNA_N"/>
    <property type="match status" value="1"/>
</dbReference>
<dbReference type="InterPro" id="IPR002317">
    <property type="entry name" value="Ser-tRNA-ligase_type_1"/>
</dbReference>
<evidence type="ECO:0000256" key="1">
    <source>
        <dbReference type="ARBA" id="ARBA00004496"/>
    </source>
</evidence>
<dbReference type="AlphaFoldDB" id="A0A1G2IUP2"/>
<dbReference type="Proteomes" id="UP000178650">
    <property type="component" value="Unassembled WGS sequence"/>
</dbReference>
<keyword evidence="5" id="KW-0963">Cytoplasm</keyword>
<dbReference type="InterPro" id="IPR002314">
    <property type="entry name" value="aa-tRNA-synt_IIb"/>
</dbReference>
<evidence type="ECO:0000256" key="7">
    <source>
        <dbReference type="ARBA" id="ARBA00022741"/>
    </source>
</evidence>
<feature type="site" description="Important for serine binding" evidence="15">
    <location>
        <position position="391"/>
    </location>
</feature>
<evidence type="ECO:0000313" key="19">
    <source>
        <dbReference type="Proteomes" id="UP000178650"/>
    </source>
</evidence>
<feature type="binding site" evidence="15">
    <location>
        <position position="292"/>
    </location>
    <ligand>
        <name>L-serine</name>
        <dbReference type="ChEBI" id="CHEBI:33384"/>
    </ligand>
</feature>
<evidence type="ECO:0000256" key="6">
    <source>
        <dbReference type="ARBA" id="ARBA00022598"/>
    </source>
</evidence>
<sequence length="428" mass="48944">MLDLNFIRENSEVVKNACKNKNVQVSVDLVLDLDKEKRELMTEIETLKAEQNKISRGGAENQAIFAQAKEIKNKIKEIEPELEKMDGELKTLLLQLPNIPFEDVPVGSSEDENKVIMTVGKKPNFSFSPKNHWQIAEPLDLIDKDRATKVAGARFAYLKGPLVILELAMFRFAFDVLTNEKILSEIAKKAKLKVSTKPFVPVLPPFMIKTEPYSAMDRLEPREERYKIEGEDLWLEGSAEHVLGTMHMNETLPENIFPIRYAGYATSFRKEAGTYGKDMEGILRMHQFNKLEMECLTTAENSLSEHYFLIAIQEYLMQQLGLPYEVVLKCTADIGKPNARGVDINVWLPGQNKYRETHTADYMTDYQARRLQTRVRRKSGKVELVHTNDATALAERPLIAILENYQQKDGSVKVPKVLQKYCGFKIIK</sequence>
<comment type="pathway">
    <text evidence="2">Aminoacyl-tRNA biosynthesis; selenocysteinyl-tRNA(Sec) biosynthesis; L-seryl-tRNA(Sec) from L-serine and tRNA(Sec): step 1/1.</text>
</comment>
<reference evidence="18 19" key="1">
    <citation type="journal article" date="2016" name="Nat. Commun.">
        <title>Thousands of microbial genomes shed light on interconnected biogeochemical processes in an aquifer system.</title>
        <authorList>
            <person name="Anantharaman K."/>
            <person name="Brown C.T."/>
            <person name="Hug L.A."/>
            <person name="Sharon I."/>
            <person name="Castelle C.J."/>
            <person name="Probst A.J."/>
            <person name="Thomas B.C."/>
            <person name="Singh A."/>
            <person name="Wilkins M.J."/>
            <person name="Karaoz U."/>
            <person name="Brodie E.L."/>
            <person name="Williams K.H."/>
            <person name="Hubbard S.S."/>
            <person name="Banfield J.F."/>
        </authorList>
    </citation>
    <scope>NUCLEOTIDE SEQUENCE [LARGE SCALE GENOMIC DNA]</scope>
</reference>
<dbReference type="GO" id="GO:0005737">
    <property type="term" value="C:cytoplasm"/>
    <property type="evidence" value="ECO:0007669"/>
    <property type="project" value="UniProtKB-SubCell"/>
</dbReference>
<comment type="subcellular location">
    <subcellularLocation>
        <location evidence="1">Cytoplasm</location>
    </subcellularLocation>
</comment>
<comment type="similarity">
    <text evidence="3">Belongs to the class-II aminoacyl-tRNA synthetase family. Type-1 seryl-tRNA synthetase subfamily.</text>
</comment>
<dbReference type="Pfam" id="PF00587">
    <property type="entry name" value="tRNA-synt_2b"/>
    <property type="match status" value="1"/>
</dbReference>
<name>A0A1G2IUP2_9BACT</name>
<dbReference type="NCBIfam" id="TIGR00414">
    <property type="entry name" value="serS"/>
    <property type="match status" value="1"/>
</dbReference>
<comment type="catalytic activity">
    <reaction evidence="13">
        <text>tRNA(Ser) + L-serine + ATP = L-seryl-tRNA(Ser) + AMP + diphosphate + H(+)</text>
        <dbReference type="Rhea" id="RHEA:12292"/>
        <dbReference type="Rhea" id="RHEA-COMP:9669"/>
        <dbReference type="Rhea" id="RHEA-COMP:9703"/>
        <dbReference type="ChEBI" id="CHEBI:15378"/>
        <dbReference type="ChEBI" id="CHEBI:30616"/>
        <dbReference type="ChEBI" id="CHEBI:33019"/>
        <dbReference type="ChEBI" id="CHEBI:33384"/>
        <dbReference type="ChEBI" id="CHEBI:78442"/>
        <dbReference type="ChEBI" id="CHEBI:78533"/>
        <dbReference type="ChEBI" id="CHEBI:456215"/>
        <dbReference type="EC" id="6.1.1.11"/>
    </reaction>
</comment>
<evidence type="ECO:0000256" key="13">
    <source>
        <dbReference type="ARBA" id="ARBA00048823"/>
    </source>
</evidence>
<evidence type="ECO:0000256" key="4">
    <source>
        <dbReference type="ARBA" id="ARBA00012840"/>
    </source>
</evidence>
<evidence type="ECO:0000256" key="11">
    <source>
        <dbReference type="ARBA" id="ARBA00039158"/>
    </source>
</evidence>
<dbReference type="PRINTS" id="PR00981">
    <property type="entry name" value="TRNASYNTHSER"/>
</dbReference>
<accession>A0A1G2IUP2</accession>
<evidence type="ECO:0000256" key="10">
    <source>
        <dbReference type="ARBA" id="ARBA00023146"/>
    </source>
</evidence>
<evidence type="ECO:0000259" key="17">
    <source>
        <dbReference type="PROSITE" id="PS50862"/>
    </source>
</evidence>
<dbReference type="GO" id="GO:0006434">
    <property type="term" value="P:seryl-tRNA aminoacylation"/>
    <property type="evidence" value="ECO:0007669"/>
    <property type="project" value="UniProtKB-UniRule"/>
</dbReference>
<gene>
    <name evidence="18" type="ORF">A2358_03100</name>
</gene>
<dbReference type="InterPro" id="IPR045864">
    <property type="entry name" value="aa-tRNA-synth_II/BPL/LPL"/>
</dbReference>
<feature type="binding site" evidence="16">
    <location>
        <begin position="269"/>
        <end position="271"/>
    </location>
    <ligand>
        <name>ATP</name>
        <dbReference type="ChEBI" id="CHEBI:30616"/>
    </ligand>
</feature>
<keyword evidence="7" id="KW-0547">Nucleotide-binding</keyword>
<dbReference type="PROSITE" id="PS50862">
    <property type="entry name" value="AA_TRNA_LIGASE_II"/>
    <property type="match status" value="1"/>
</dbReference>
<dbReference type="PANTHER" id="PTHR43697:SF1">
    <property type="entry name" value="SERINE--TRNA LIGASE"/>
    <property type="match status" value="1"/>
</dbReference>
<comment type="catalytic activity">
    <reaction evidence="12">
        <text>tRNA(Sec) + L-serine + ATP = L-seryl-tRNA(Sec) + AMP + diphosphate + H(+)</text>
        <dbReference type="Rhea" id="RHEA:42580"/>
        <dbReference type="Rhea" id="RHEA-COMP:9742"/>
        <dbReference type="Rhea" id="RHEA-COMP:10128"/>
        <dbReference type="ChEBI" id="CHEBI:15378"/>
        <dbReference type="ChEBI" id="CHEBI:30616"/>
        <dbReference type="ChEBI" id="CHEBI:33019"/>
        <dbReference type="ChEBI" id="CHEBI:33384"/>
        <dbReference type="ChEBI" id="CHEBI:78442"/>
        <dbReference type="ChEBI" id="CHEBI:78533"/>
        <dbReference type="ChEBI" id="CHEBI:456215"/>
        <dbReference type="EC" id="6.1.1.11"/>
    </reaction>
</comment>
<dbReference type="PANTHER" id="PTHR43697">
    <property type="entry name" value="SERYL-TRNA SYNTHETASE"/>
    <property type="match status" value="1"/>
</dbReference>
<dbReference type="GO" id="GO:0004828">
    <property type="term" value="F:serine-tRNA ligase activity"/>
    <property type="evidence" value="ECO:0007669"/>
    <property type="project" value="UniProtKB-UniRule"/>
</dbReference>
<dbReference type="STRING" id="1802223.A2358_03100"/>
<dbReference type="InterPro" id="IPR006195">
    <property type="entry name" value="aa-tRNA-synth_II"/>
</dbReference>
<proteinExistence type="inferred from homology"/>
<evidence type="ECO:0000256" key="2">
    <source>
        <dbReference type="ARBA" id="ARBA00005045"/>
    </source>
</evidence>
<keyword evidence="8 16" id="KW-0067">ATP-binding</keyword>
<keyword evidence="10" id="KW-0030">Aminoacyl-tRNA synthetase</keyword>
<evidence type="ECO:0000256" key="14">
    <source>
        <dbReference type="NCBIfam" id="TIGR00414"/>
    </source>
</evidence>
<dbReference type="PIRSF" id="PIRSF001529">
    <property type="entry name" value="Ser-tRNA-synth_IIa"/>
    <property type="match status" value="1"/>
</dbReference>
<protein>
    <recommendedName>
        <fullName evidence="11 14">Serine--tRNA ligase</fullName>
        <ecNumber evidence="4 14">6.1.1.11</ecNumber>
    </recommendedName>
</protein>
<dbReference type="EC" id="6.1.1.11" evidence="4 14"/>
<comment type="caution">
    <text evidence="18">The sequence shown here is derived from an EMBL/GenBank/DDBJ whole genome shotgun (WGS) entry which is preliminary data.</text>
</comment>
<dbReference type="EMBL" id="MHPJ01000019">
    <property type="protein sequence ID" value="OGZ78515.1"/>
    <property type="molecule type" value="Genomic_DNA"/>
</dbReference>
<evidence type="ECO:0000256" key="3">
    <source>
        <dbReference type="ARBA" id="ARBA00010728"/>
    </source>
</evidence>
<organism evidence="18 19">
    <name type="scientific">Candidatus Staskawiczbacteria bacterium RIFOXYB1_FULL_37_44</name>
    <dbReference type="NCBI Taxonomy" id="1802223"/>
    <lineage>
        <taxon>Bacteria</taxon>
        <taxon>Candidatus Staskawicziibacteriota</taxon>
    </lineage>
</organism>
<feature type="binding site" evidence="15">
    <location>
        <position position="269"/>
    </location>
    <ligand>
        <name>L-serine</name>
        <dbReference type="ChEBI" id="CHEBI:33384"/>
    </ligand>
</feature>
<evidence type="ECO:0000313" key="18">
    <source>
        <dbReference type="EMBL" id="OGZ78515.1"/>
    </source>
</evidence>
<evidence type="ECO:0000256" key="9">
    <source>
        <dbReference type="ARBA" id="ARBA00022917"/>
    </source>
</evidence>
<dbReference type="InterPro" id="IPR010978">
    <property type="entry name" value="tRNA-bd_arm"/>
</dbReference>
<dbReference type="SUPFAM" id="SSF46589">
    <property type="entry name" value="tRNA-binding arm"/>
    <property type="match status" value="1"/>
</dbReference>
<feature type="domain" description="Aminoacyl-transfer RNA synthetases class-II family profile" evidence="17">
    <location>
        <begin position="180"/>
        <end position="415"/>
    </location>
</feature>
<evidence type="ECO:0000256" key="8">
    <source>
        <dbReference type="ARBA" id="ARBA00022840"/>
    </source>
</evidence>
<keyword evidence="9" id="KW-0648">Protein biosynthesis</keyword>
<dbReference type="GO" id="GO:0005524">
    <property type="term" value="F:ATP binding"/>
    <property type="evidence" value="ECO:0007669"/>
    <property type="project" value="UniProtKB-KW"/>
</dbReference>
<dbReference type="InterPro" id="IPR042103">
    <property type="entry name" value="SerRS_1_N_sf"/>
</dbReference>
<dbReference type="Gene3D" id="3.30.930.10">
    <property type="entry name" value="Bira Bifunctional Protein, Domain 2"/>
    <property type="match status" value="1"/>
</dbReference>
<dbReference type="Gene3D" id="1.10.287.40">
    <property type="entry name" value="Serine-tRNA synthetase, tRNA binding domain"/>
    <property type="match status" value="1"/>
</dbReference>